<accession>A0A1F8F2P1</accession>
<evidence type="ECO:0000313" key="2">
    <source>
        <dbReference type="Proteomes" id="UP000178023"/>
    </source>
</evidence>
<organism evidence="1 2">
    <name type="scientific">Candidatus Yanofskybacteria bacterium RIFCSPHIGHO2_01_FULL_45_42</name>
    <dbReference type="NCBI Taxonomy" id="1802671"/>
    <lineage>
        <taxon>Bacteria</taxon>
        <taxon>Candidatus Yanofskyibacteriota</taxon>
    </lineage>
</organism>
<protein>
    <submittedName>
        <fullName evidence="1">Uncharacterized protein</fullName>
    </submittedName>
</protein>
<reference evidence="1 2" key="1">
    <citation type="journal article" date="2016" name="Nat. Commun.">
        <title>Thousands of microbial genomes shed light on interconnected biogeochemical processes in an aquifer system.</title>
        <authorList>
            <person name="Anantharaman K."/>
            <person name="Brown C.T."/>
            <person name="Hug L.A."/>
            <person name="Sharon I."/>
            <person name="Castelle C.J."/>
            <person name="Probst A.J."/>
            <person name="Thomas B.C."/>
            <person name="Singh A."/>
            <person name="Wilkins M.J."/>
            <person name="Karaoz U."/>
            <person name="Brodie E.L."/>
            <person name="Williams K.H."/>
            <person name="Hubbard S.S."/>
            <person name="Banfield J.F."/>
        </authorList>
    </citation>
    <scope>NUCLEOTIDE SEQUENCE [LARGE SCALE GENOMIC DNA]</scope>
</reference>
<proteinExistence type="predicted"/>
<sequence>MTDESVGGTQCRPLVLWGEIKAARRAEARRAVGQDEVRNPLRFCIYFAPKRIFAIVSMYSIAKVVFFNGRLGQFRATWIEYNRGGHLSF</sequence>
<evidence type="ECO:0000313" key="1">
    <source>
        <dbReference type="EMBL" id="OGN06516.1"/>
    </source>
</evidence>
<comment type="caution">
    <text evidence="1">The sequence shown here is derived from an EMBL/GenBank/DDBJ whole genome shotgun (WGS) entry which is preliminary data.</text>
</comment>
<gene>
    <name evidence="1" type="ORF">A2750_03405</name>
</gene>
<dbReference type="EMBL" id="MGJL01000038">
    <property type="protein sequence ID" value="OGN06516.1"/>
    <property type="molecule type" value="Genomic_DNA"/>
</dbReference>
<name>A0A1F8F2P1_9BACT</name>
<dbReference type="AlphaFoldDB" id="A0A1F8F2P1"/>
<dbReference type="Proteomes" id="UP000178023">
    <property type="component" value="Unassembled WGS sequence"/>
</dbReference>